<dbReference type="Gene3D" id="3.40.50.1820">
    <property type="entry name" value="alpha/beta hydrolase"/>
    <property type="match status" value="2"/>
</dbReference>
<feature type="signal peptide" evidence="1">
    <location>
        <begin position="1"/>
        <end position="22"/>
    </location>
</feature>
<name>A0A1H4EGM5_9BACT</name>
<dbReference type="OrthoDB" id="9796689at2"/>
<gene>
    <name evidence="2" type="ORF">SAMN05660909_03697</name>
</gene>
<dbReference type="EMBL" id="FNRL01000018">
    <property type="protein sequence ID" value="SEA83878.1"/>
    <property type="molecule type" value="Genomic_DNA"/>
</dbReference>
<evidence type="ECO:0008006" key="4">
    <source>
        <dbReference type="Google" id="ProtNLM"/>
    </source>
</evidence>
<dbReference type="AlphaFoldDB" id="A0A1H4EGM5"/>
<keyword evidence="1" id="KW-0732">Signal</keyword>
<organism evidence="2 3">
    <name type="scientific">Chitinophaga terrae</name>
    <name type="common">ex Kim and Jung 2007</name>
    <dbReference type="NCBI Taxonomy" id="408074"/>
    <lineage>
        <taxon>Bacteria</taxon>
        <taxon>Pseudomonadati</taxon>
        <taxon>Bacteroidota</taxon>
        <taxon>Chitinophagia</taxon>
        <taxon>Chitinophagales</taxon>
        <taxon>Chitinophagaceae</taxon>
        <taxon>Chitinophaga</taxon>
    </lineage>
</organism>
<dbReference type="RefSeq" id="WP_089763410.1">
    <property type="nucleotide sequence ID" value="NZ_BKAT01000031.1"/>
</dbReference>
<protein>
    <recommendedName>
        <fullName evidence="4">Alpha/beta hydrolase</fullName>
    </recommendedName>
</protein>
<reference evidence="3" key="1">
    <citation type="submission" date="2016-10" db="EMBL/GenBank/DDBJ databases">
        <authorList>
            <person name="Varghese N."/>
            <person name="Submissions S."/>
        </authorList>
    </citation>
    <scope>NUCLEOTIDE SEQUENCE [LARGE SCALE GENOMIC DNA]</scope>
    <source>
        <strain evidence="3">DSM 23920</strain>
    </source>
</reference>
<dbReference type="Proteomes" id="UP000199656">
    <property type="component" value="Unassembled WGS sequence"/>
</dbReference>
<dbReference type="SUPFAM" id="SSF53474">
    <property type="entry name" value="alpha/beta-Hydrolases"/>
    <property type="match status" value="2"/>
</dbReference>
<evidence type="ECO:0000256" key="1">
    <source>
        <dbReference type="SAM" id="SignalP"/>
    </source>
</evidence>
<dbReference type="InterPro" id="IPR029058">
    <property type="entry name" value="AB_hydrolase_fold"/>
</dbReference>
<sequence>MKKLILTSLLGIALGLPRYAAAQQLPHFKGAESTWHDGFTRYDYIMDDSTGEITPFKPDSDERFGIADPPKGKHRCVVIAPKTPAPGNPWSWRGCYWDHQPQAEVELLRRGFHIAYITAGANFRPGKEWDVWYNFLTMQGLSPKPCFVGMSRGGEFEYTWATRHPDKVSAIYADNPAITPESLAGLEGLARNNVALFHVIGNLDPLYPIATGPVEEIYPQFGGRISVMVKEGFGHHPHSLRSPGPIADFMVASVKEKIEAPEFLDNGYNSSWFTPAASIYKHSPDEGTYITYRGARFTGSYRRYSFQLPGVESFITVIAPSQPAAGNPWVFRSTYVKRDDQLARALLEKGYYIVTGSVPYNFDGPQLAHWNTIYNYLTGKGFSARPVITGEASGAGEAIGWATENPGKVSAVYLENAIFKTIAMTKEPLPEHLETLAKAGVPLYLVAGSEDPFCKTNTVSVSALYKKYDGKVITDVRKNEGHLLLPHDPRAALTFILSNTQH</sequence>
<proteinExistence type="predicted"/>
<feature type="chain" id="PRO_5011456605" description="Alpha/beta hydrolase" evidence="1">
    <location>
        <begin position="23"/>
        <end position="502"/>
    </location>
</feature>
<accession>A0A1H4EGM5</accession>
<evidence type="ECO:0000313" key="2">
    <source>
        <dbReference type="EMBL" id="SEA83878.1"/>
    </source>
</evidence>
<dbReference type="STRING" id="408074.SAMN05660909_03697"/>
<keyword evidence="3" id="KW-1185">Reference proteome</keyword>
<evidence type="ECO:0000313" key="3">
    <source>
        <dbReference type="Proteomes" id="UP000199656"/>
    </source>
</evidence>